<protein>
    <submittedName>
        <fullName evidence="2">MBL fold metallo-hydrolase</fullName>
    </submittedName>
</protein>
<dbReference type="InterPro" id="IPR001279">
    <property type="entry name" value="Metallo-B-lactamas"/>
</dbReference>
<evidence type="ECO:0000259" key="1">
    <source>
        <dbReference type="Pfam" id="PF12706"/>
    </source>
</evidence>
<dbReference type="Gene3D" id="3.60.15.10">
    <property type="entry name" value="Ribonuclease Z/Hydroxyacylglutathione hydrolase-like"/>
    <property type="match status" value="1"/>
</dbReference>
<dbReference type="GO" id="GO:0005737">
    <property type="term" value="C:cytoplasm"/>
    <property type="evidence" value="ECO:0007669"/>
    <property type="project" value="TreeGrafter"/>
</dbReference>
<keyword evidence="2" id="KW-0378">Hydrolase</keyword>
<dbReference type="InterPro" id="IPR036866">
    <property type="entry name" value="RibonucZ/Hydroxyglut_hydro"/>
</dbReference>
<dbReference type="RefSeq" id="WP_182412283.1">
    <property type="nucleotide sequence ID" value="NZ_CP055153.1"/>
</dbReference>
<evidence type="ECO:0000313" key="2">
    <source>
        <dbReference type="EMBL" id="QMU29823.1"/>
    </source>
</evidence>
<proteinExistence type="predicted"/>
<reference evidence="2 3" key="1">
    <citation type="submission" date="2020-06" db="EMBL/GenBank/DDBJ databases">
        <authorList>
            <person name="Hwang Y.J."/>
        </authorList>
    </citation>
    <scope>NUCLEOTIDE SEQUENCE [LARGE SCALE GENOMIC DNA]</scope>
    <source>
        <strain evidence="2 3">KUDC8001</strain>
    </source>
</reference>
<organism evidence="2 3">
    <name type="scientific">Adhaeribacter radiodurans</name>
    <dbReference type="NCBI Taxonomy" id="2745197"/>
    <lineage>
        <taxon>Bacteria</taxon>
        <taxon>Pseudomonadati</taxon>
        <taxon>Bacteroidota</taxon>
        <taxon>Cytophagia</taxon>
        <taxon>Cytophagales</taxon>
        <taxon>Hymenobacteraceae</taxon>
        <taxon>Adhaeribacter</taxon>
    </lineage>
</organism>
<sequence length="336" mass="37971">MSTSQPNIRYLRNEHLKTIKPNYPGNKVINGQFANGDELYTPSLQTVLKWQLSRNPQKEEKEKDTFVPPVIPDAQLFTSNHDLLVWLGHASFLLQLNGISFLIDPVLVDSPFLRRRHPLPCSLGDIRHIDYLVLSHGHRDHLDEKSIKLLAKNNPQVKALIPLAMGPLLHQMAPGITYQEAGWYQQYALPENLGVAVYYLPAAHWHRRGLTDMNKILWGSFLFKTNSNLIYFGGDSAYEKHFSDIKDFFGPPDMAILPIGAYKPPYMMQLSHMNPPEAVQACNDLGAKTFIPMHYGTFDLSDEPAGEPIRWMQELAAAGKLNGKLKIPAVGERVLL</sequence>
<accession>A0A7L7LAP2</accession>
<dbReference type="SUPFAM" id="SSF56281">
    <property type="entry name" value="Metallo-hydrolase/oxidoreductase"/>
    <property type="match status" value="1"/>
</dbReference>
<keyword evidence="3" id="KW-1185">Reference proteome</keyword>
<dbReference type="PANTHER" id="PTHR15032:SF4">
    <property type="entry name" value="N-ACYL-PHOSPHATIDYLETHANOLAMINE-HYDROLYZING PHOSPHOLIPASE D"/>
    <property type="match status" value="1"/>
</dbReference>
<dbReference type="AlphaFoldDB" id="A0A7L7LAP2"/>
<dbReference type="InterPro" id="IPR024884">
    <property type="entry name" value="NAPE-PLD"/>
</dbReference>
<dbReference type="PANTHER" id="PTHR15032">
    <property type="entry name" value="N-ACYL-PHOSPHATIDYLETHANOLAMINE-HYDROLYZING PHOSPHOLIPASE D"/>
    <property type="match status" value="1"/>
</dbReference>
<dbReference type="Pfam" id="PF12706">
    <property type="entry name" value="Lactamase_B_2"/>
    <property type="match status" value="1"/>
</dbReference>
<feature type="domain" description="Metallo-beta-lactamase" evidence="1">
    <location>
        <begin position="101"/>
        <end position="295"/>
    </location>
</feature>
<name>A0A7L7LAP2_9BACT</name>
<dbReference type="KEGG" id="add:HUW48_18130"/>
<gene>
    <name evidence="2" type="ORF">HUW48_18130</name>
</gene>
<dbReference type="GO" id="GO:0008270">
    <property type="term" value="F:zinc ion binding"/>
    <property type="evidence" value="ECO:0007669"/>
    <property type="project" value="InterPro"/>
</dbReference>
<dbReference type="EMBL" id="CP055153">
    <property type="protein sequence ID" value="QMU29823.1"/>
    <property type="molecule type" value="Genomic_DNA"/>
</dbReference>
<dbReference type="GO" id="GO:0070290">
    <property type="term" value="F:N-acylphosphatidylethanolamine-specific phospholipase D activity"/>
    <property type="evidence" value="ECO:0007669"/>
    <property type="project" value="InterPro"/>
</dbReference>
<dbReference type="PIRSF" id="PIRSF038896">
    <property type="entry name" value="NAPE-PLD"/>
    <property type="match status" value="1"/>
</dbReference>
<dbReference type="Proteomes" id="UP000514509">
    <property type="component" value="Chromosome"/>
</dbReference>
<reference evidence="2 3" key="2">
    <citation type="submission" date="2020-08" db="EMBL/GenBank/DDBJ databases">
        <title>Adhaeribacter dokdonensis sp. nov., isolated from the rhizosphere of Elymus tsukushiensis, a plant native to the Dokdo Islands, Republic of Korea.</title>
        <authorList>
            <person name="Ghim S.Y."/>
        </authorList>
    </citation>
    <scope>NUCLEOTIDE SEQUENCE [LARGE SCALE GENOMIC DNA]</scope>
    <source>
        <strain evidence="2 3">KUDC8001</strain>
    </source>
</reference>
<evidence type="ECO:0000313" key="3">
    <source>
        <dbReference type="Proteomes" id="UP000514509"/>
    </source>
</evidence>